<dbReference type="Proteomes" id="UP000715781">
    <property type="component" value="Unassembled WGS sequence"/>
</dbReference>
<evidence type="ECO:0000313" key="2">
    <source>
        <dbReference type="Proteomes" id="UP000715781"/>
    </source>
</evidence>
<name>A0A951Q646_9NOST</name>
<dbReference type="AlphaFoldDB" id="A0A951Q646"/>
<sequence>MNHPTHSGRSVQTERVRNNFTGFISLLWQGSPNKKFSCMMMKKTQKDLRNWGENLTFYSELNNASYYNGDNSPTLREAASLRQCSANASTGSQLLQVWRPNALLTATQ</sequence>
<protein>
    <submittedName>
        <fullName evidence="1">Uncharacterized protein</fullName>
    </submittedName>
</protein>
<accession>A0A951Q646</accession>
<reference evidence="1" key="2">
    <citation type="journal article" date="2022" name="Microbiol. Resour. Announc.">
        <title>Metagenome Sequencing to Explore Phylogenomics of Terrestrial Cyanobacteria.</title>
        <authorList>
            <person name="Ward R.D."/>
            <person name="Stajich J.E."/>
            <person name="Johansen J.R."/>
            <person name="Huntemann M."/>
            <person name="Clum A."/>
            <person name="Foster B."/>
            <person name="Foster B."/>
            <person name="Roux S."/>
            <person name="Palaniappan K."/>
            <person name="Varghese N."/>
            <person name="Mukherjee S."/>
            <person name="Reddy T.B.K."/>
            <person name="Daum C."/>
            <person name="Copeland A."/>
            <person name="Chen I.A."/>
            <person name="Ivanova N.N."/>
            <person name="Kyrpides N.C."/>
            <person name="Shapiro N."/>
            <person name="Eloe-Fadrosh E.A."/>
            <person name="Pietrasiak N."/>
        </authorList>
    </citation>
    <scope>NUCLEOTIDE SEQUENCE</scope>
    <source>
        <strain evidence="1">JT2-VF2</strain>
    </source>
</reference>
<evidence type="ECO:0000313" key="1">
    <source>
        <dbReference type="EMBL" id="MBW4564855.1"/>
    </source>
</evidence>
<gene>
    <name evidence="1" type="ORF">KME32_27780</name>
</gene>
<reference evidence="1" key="1">
    <citation type="submission" date="2021-05" db="EMBL/GenBank/DDBJ databases">
        <authorList>
            <person name="Pietrasiak N."/>
            <person name="Ward R."/>
            <person name="Stajich J.E."/>
            <person name="Kurbessoian T."/>
        </authorList>
    </citation>
    <scope>NUCLEOTIDE SEQUENCE</scope>
    <source>
        <strain evidence="1">JT2-VF2</strain>
    </source>
</reference>
<dbReference type="EMBL" id="JAHHHN010000027">
    <property type="protein sequence ID" value="MBW4564855.1"/>
    <property type="molecule type" value="Genomic_DNA"/>
</dbReference>
<comment type="caution">
    <text evidence="1">The sequence shown here is derived from an EMBL/GenBank/DDBJ whole genome shotgun (WGS) entry which is preliminary data.</text>
</comment>
<proteinExistence type="predicted"/>
<organism evidence="1 2">
    <name type="scientific">Mojavia pulchra JT2-VF2</name>
    <dbReference type="NCBI Taxonomy" id="287848"/>
    <lineage>
        <taxon>Bacteria</taxon>
        <taxon>Bacillati</taxon>
        <taxon>Cyanobacteriota</taxon>
        <taxon>Cyanophyceae</taxon>
        <taxon>Nostocales</taxon>
        <taxon>Nostocaceae</taxon>
    </lineage>
</organism>